<reference evidence="4 5" key="1">
    <citation type="submission" date="2016-10" db="EMBL/GenBank/DDBJ databases">
        <authorList>
            <person name="de Groot N.N."/>
        </authorList>
    </citation>
    <scope>NUCLEOTIDE SEQUENCE [LARGE SCALE GENOMIC DNA]</scope>
    <source>
        <strain evidence="4 5">CPCC 202699</strain>
    </source>
</reference>
<dbReference type="AlphaFoldDB" id="A0A1H3GZH1"/>
<dbReference type="GO" id="GO:0016114">
    <property type="term" value="P:terpenoid biosynthetic process"/>
    <property type="evidence" value="ECO:0007669"/>
    <property type="project" value="InterPro"/>
</dbReference>
<dbReference type="GO" id="GO:0019288">
    <property type="term" value="P:isopentenyl diphosphate biosynthetic process, methylerythritol 4-phosphate pathway"/>
    <property type="evidence" value="ECO:0007669"/>
    <property type="project" value="TreeGrafter"/>
</dbReference>
<accession>A0A1H3GZH1</accession>
<evidence type="ECO:0000256" key="1">
    <source>
        <dbReference type="ARBA" id="ARBA00001966"/>
    </source>
</evidence>
<name>A0A1H3GZH1_9PSEU</name>
<evidence type="ECO:0000313" key="5">
    <source>
        <dbReference type="Proteomes" id="UP000199515"/>
    </source>
</evidence>
<gene>
    <name evidence="4" type="ORF">SAMN05421504_104456</name>
</gene>
<evidence type="ECO:0000259" key="3">
    <source>
        <dbReference type="Pfam" id="PF04551"/>
    </source>
</evidence>
<keyword evidence="2" id="KW-0411">Iron-sulfur</keyword>
<keyword evidence="5" id="KW-1185">Reference proteome</keyword>
<dbReference type="RefSeq" id="WP_091291335.1">
    <property type="nucleotide sequence ID" value="NZ_FNON01000004.1"/>
</dbReference>
<keyword evidence="2" id="KW-0408">Iron</keyword>
<proteinExistence type="predicted"/>
<dbReference type="PANTHER" id="PTHR30454">
    <property type="entry name" value="4-HYDROXY-3-METHYLBUT-2-EN-1-YL DIPHOSPHATE SYNTHASE"/>
    <property type="match status" value="1"/>
</dbReference>
<keyword evidence="2" id="KW-0479">Metal-binding</keyword>
<dbReference type="InterPro" id="IPR058578">
    <property type="entry name" value="IspG_TIM"/>
</dbReference>
<dbReference type="GO" id="GO:0046429">
    <property type="term" value="F:4-hydroxy-3-methylbut-2-en-1-yl diphosphate synthase activity (ferredoxin)"/>
    <property type="evidence" value="ECO:0007669"/>
    <property type="project" value="InterPro"/>
</dbReference>
<dbReference type="GO" id="GO:0051539">
    <property type="term" value="F:4 iron, 4 sulfur cluster binding"/>
    <property type="evidence" value="ECO:0007669"/>
    <property type="project" value="UniProtKB-KW"/>
</dbReference>
<feature type="domain" description="IspG TIM-barrel" evidence="3">
    <location>
        <begin position="9"/>
        <end position="242"/>
    </location>
</feature>
<dbReference type="InterPro" id="IPR004588">
    <property type="entry name" value="IspG_bac-typ"/>
</dbReference>
<dbReference type="Gene3D" id="3.20.20.20">
    <property type="entry name" value="Dihydropteroate synthase-like"/>
    <property type="match status" value="1"/>
</dbReference>
<dbReference type="STRING" id="589385.SAMN05421504_104456"/>
<protein>
    <submittedName>
        <fullName evidence="4">(E)-4-hydroxy-3-methylbut-2-enyl-diphosphate synthase</fullName>
    </submittedName>
</protein>
<sequence length="251" mass="26187">MTAALRRASRQVMVGGLPVGGGAPVAVQAKVISSAEALGQIETLADAGCALVRVAVSSADGAGALPSIVAGSPLPVVADAGFQRWRLLSALDASCAAVRVNPGDIEEFAETVEGLVTAGIPVHVGVTARALDWRLVAEYGRATPEALAEAAAQTCALFEAHDFRDLTVSVHHTDPLVMASAYRQLARRVDYPLHLEVAGDATTAARRRQLRLVFGFLLKEGIGDSVRVSLSGSPVEEVRAAQRILAELHVT</sequence>
<evidence type="ECO:0000256" key="2">
    <source>
        <dbReference type="ARBA" id="ARBA00022485"/>
    </source>
</evidence>
<dbReference type="InterPro" id="IPR011005">
    <property type="entry name" value="Dihydropteroate_synth-like_sf"/>
</dbReference>
<comment type="cofactor">
    <cofactor evidence="1">
        <name>[4Fe-4S] cluster</name>
        <dbReference type="ChEBI" id="CHEBI:49883"/>
    </cofactor>
</comment>
<evidence type="ECO:0000313" key="4">
    <source>
        <dbReference type="EMBL" id="SDY08641.1"/>
    </source>
</evidence>
<organism evidence="4 5">
    <name type="scientific">Amycolatopsis xylanica</name>
    <dbReference type="NCBI Taxonomy" id="589385"/>
    <lineage>
        <taxon>Bacteria</taxon>
        <taxon>Bacillati</taxon>
        <taxon>Actinomycetota</taxon>
        <taxon>Actinomycetes</taxon>
        <taxon>Pseudonocardiales</taxon>
        <taxon>Pseudonocardiaceae</taxon>
        <taxon>Amycolatopsis</taxon>
    </lineage>
</organism>
<dbReference type="EMBL" id="FNON01000004">
    <property type="protein sequence ID" value="SDY08641.1"/>
    <property type="molecule type" value="Genomic_DNA"/>
</dbReference>
<dbReference type="PANTHER" id="PTHR30454:SF0">
    <property type="entry name" value="4-HYDROXY-3-METHYLBUT-2-EN-1-YL DIPHOSPHATE SYNTHASE (FERREDOXIN), CHLOROPLASTIC"/>
    <property type="match status" value="1"/>
</dbReference>
<keyword evidence="2" id="KW-0004">4Fe-4S</keyword>
<dbReference type="Proteomes" id="UP000199515">
    <property type="component" value="Unassembled WGS sequence"/>
</dbReference>
<dbReference type="OrthoDB" id="9803214at2"/>
<dbReference type="Pfam" id="PF04551">
    <property type="entry name" value="GcpE"/>
    <property type="match status" value="1"/>
</dbReference>